<dbReference type="InterPro" id="IPR000560">
    <property type="entry name" value="His_Pase_clade-2"/>
</dbReference>
<dbReference type="AlphaFoldDB" id="A0ABC8UHE2"/>
<evidence type="ECO:0000256" key="4">
    <source>
        <dbReference type="ARBA" id="ARBA00022679"/>
    </source>
</evidence>
<comment type="caution">
    <text evidence="12">The sequence shown here is derived from an EMBL/GenBank/DDBJ whole genome shotgun (WGS) entry which is preliminary data.</text>
</comment>
<dbReference type="GO" id="GO:0005524">
    <property type="term" value="F:ATP binding"/>
    <property type="evidence" value="ECO:0007669"/>
    <property type="project" value="UniProtKB-KW"/>
</dbReference>
<evidence type="ECO:0000313" key="12">
    <source>
        <dbReference type="EMBL" id="CAK9180382.1"/>
    </source>
</evidence>
<evidence type="ECO:0000256" key="2">
    <source>
        <dbReference type="ARBA" id="ARBA00005609"/>
    </source>
</evidence>
<dbReference type="GO" id="GO:0033857">
    <property type="term" value="F:5-diphosphoinositol pentakisphosphate 1-kinase activity"/>
    <property type="evidence" value="ECO:0007669"/>
    <property type="project" value="UniProtKB-ARBA"/>
</dbReference>
<name>A0ABC8UHE2_9AQUA</name>
<evidence type="ECO:0000256" key="10">
    <source>
        <dbReference type="RuleBase" id="RU365032"/>
    </source>
</evidence>
<evidence type="ECO:0000256" key="3">
    <source>
        <dbReference type="ARBA" id="ARBA00022490"/>
    </source>
</evidence>
<comment type="similarity">
    <text evidence="2 10">Belongs to the histidine acid phosphatase family. VIP1 subfamily.</text>
</comment>
<dbReference type="Gene3D" id="3.30.470.20">
    <property type="entry name" value="ATP-grasp fold, B domain"/>
    <property type="match status" value="1"/>
</dbReference>
<dbReference type="InterPro" id="IPR037446">
    <property type="entry name" value="His_Pase_VIP1"/>
</dbReference>
<dbReference type="GO" id="GO:0000828">
    <property type="term" value="F:inositol hexakisphosphate kinase activity"/>
    <property type="evidence" value="ECO:0007669"/>
    <property type="project" value="UniProtKB-ARBA"/>
</dbReference>
<feature type="compositionally biased region" description="Basic and acidic residues" evidence="11">
    <location>
        <begin position="1062"/>
        <end position="1073"/>
    </location>
</feature>
<evidence type="ECO:0000256" key="6">
    <source>
        <dbReference type="ARBA" id="ARBA00022777"/>
    </source>
</evidence>
<dbReference type="Proteomes" id="UP001642360">
    <property type="component" value="Unassembled WGS sequence"/>
</dbReference>
<dbReference type="GO" id="GO:0005829">
    <property type="term" value="C:cytosol"/>
    <property type="evidence" value="ECO:0007669"/>
    <property type="project" value="UniProtKB-SubCell"/>
</dbReference>
<evidence type="ECO:0000256" key="8">
    <source>
        <dbReference type="ARBA" id="ARBA00033696"/>
    </source>
</evidence>
<comment type="subcellular location">
    <subcellularLocation>
        <location evidence="1 10">Cytoplasm</location>
        <location evidence="1 10">Cytosol</location>
    </subcellularLocation>
</comment>
<dbReference type="InterPro" id="IPR033379">
    <property type="entry name" value="Acid_Pase_AS"/>
</dbReference>
<sequence>MEAEEGNVGKKIKIGVCVMEKKVKCGSEVFSAPMGQILERLQAFGEFEILHFGDKLQSPSPHYQQQYSMRHLIVATIISMFVCFTAPEQLRCRTKTFAVAMVILNCHTVLRAPAAFGGVLLCDMLSIYHMLDVPGQPNLGRLLYVLQPFLVNELEPQHLLHDRRKVYEMVILYCHTVLRAPAAFGVWWQMVILNCHTVLRAPAAFGGVLLCDMLSIYHMLDVPGQPNLGRLLYVLQPFLVNELEPQHLLHDRRKVYELQRLAFAVLCIVVNPVVAGPSDRLEMFGIHVPRYALINREVPYQELDYFVEEEDFVEVYGNRFWKPFVEKPVEGDDHSIMIYYPSSAGGGMKELFRKVGNRSSEFHPEVRRVRREGSYIYEEFMPTGGTDVKVTVSALLKNYWPNSVSSYSHAMVYTVGPEYAHAEARKSPVVDGVVMRNPDGKEVRYPVLLTPTEKQMAREVCIAFRQAVCGFDLLRCEGRSYVCDVNGWSFVKNSYKYYDDAACVLRKMFLDAKAPHLSSTIPPILPWKVNEPVQPSEGLTRQGSGIIDTSGQSEELRCVIAIIRHGDRTPKQKVKLKVTEEKLLNLMLKYNGGRPRSETKLKSAVQLQDLLDATRILVPRARTGRESDSEAEDIEHAEKLRQVKAVLEEEDELKGAESLGLEDFSYVLAYAGVNRGNFCIFFSGCIFLEQTLALPLMHETKGGHFSGIYRKVQLKPLKWVKVGKSNGEGEEERPVEALMVLKYGGVLTHAGRKQAEELGRYFRNNMYPGEGTGLLRLHSTYRHDLKIYSSDEGRVQMSAAAFAKGLLDLEGQLTPILVSLVSKDSSMLDGLDNASIEMEEAKARLSEIIVSGAKLFSNRPSGKPWMVDGAGLASNASDLLQKLVKLTKKVTEQVKLLAKDEYEQLAETGSYNVILPYDQAKALGKTNIDVDRIAAGLPCGSEGFLLMYARWRKLERDLYNERKEYDLLHNAHLNLEGLDELFKVAQLLADGVIPNEYGINPKQKLKIGSKIARRLLGKILIDLRNTQEEAISVAELKGNQDQHSTFTKTGTEDTDYQSKTVTKNEDASEKSMDQDDDDDKETKYRLDPKYANVKTPERHVRTRLYFTSESHIHSMMNVLRYCNLDESLQGEASLVCDNSLERLFRTKELDYMSGIVLRMFENIEVALEDPKRFRVEMTFSRGADLSPLEKNDSEAASLHQEHTLPIMGPERLQEVGSYLTLEKMEKMIRPFAMPAEDFPPPSIPQGFSGYFSKSAAVLERLVNLWPFNKHGAANGK</sequence>
<feature type="compositionally biased region" description="Polar residues" evidence="11">
    <location>
        <begin position="1039"/>
        <end position="1049"/>
    </location>
</feature>
<accession>A0ABC8UHE2</accession>
<dbReference type="Gene3D" id="3.40.50.1240">
    <property type="entry name" value="Phosphoglycerate mutase-like"/>
    <property type="match status" value="1"/>
</dbReference>
<evidence type="ECO:0000256" key="11">
    <source>
        <dbReference type="SAM" id="MobiDB-lite"/>
    </source>
</evidence>
<evidence type="ECO:0000256" key="5">
    <source>
        <dbReference type="ARBA" id="ARBA00022741"/>
    </source>
</evidence>
<dbReference type="PANTHER" id="PTHR12750">
    <property type="entry name" value="DIPHOSPHOINOSITOL PENTAKISPHOSPHATE KINASE"/>
    <property type="match status" value="1"/>
</dbReference>
<comment type="catalytic activity">
    <reaction evidence="8">
        <text>5-diphospho-1D-myo-inositol 1,2,3,4,6-pentakisphosphate + ATP + H(+) = 1,5-bis(diphospho)-1D-myo-inositol 2,3,4,6-tetrakisphosphate + ADP</text>
        <dbReference type="Rhea" id="RHEA:10276"/>
        <dbReference type="ChEBI" id="CHEBI:15378"/>
        <dbReference type="ChEBI" id="CHEBI:30616"/>
        <dbReference type="ChEBI" id="CHEBI:58628"/>
        <dbReference type="ChEBI" id="CHEBI:77983"/>
        <dbReference type="ChEBI" id="CHEBI:456216"/>
        <dbReference type="EC" id="2.7.4.24"/>
    </reaction>
    <physiologicalReaction direction="left-to-right" evidence="8">
        <dbReference type="Rhea" id="RHEA:10277"/>
    </physiologicalReaction>
</comment>
<dbReference type="CDD" id="cd07061">
    <property type="entry name" value="HP_HAP_like"/>
    <property type="match status" value="1"/>
</dbReference>
<evidence type="ECO:0000313" key="13">
    <source>
        <dbReference type="Proteomes" id="UP001642360"/>
    </source>
</evidence>
<dbReference type="PANTHER" id="PTHR12750:SF9">
    <property type="entry name" value="INOSITOL HEXAKISPHOSPHATE AND DIPHOSPHOINOSITOL-PENTAKISPHOSPHATE KINASE"/>
    <property type="match status" value="1"/>
</dbReference>
<evidence type="ECO:0000256" key="1">
    <source>
        <dbReference type="ARBA" id="ARBA00004514"/>
    </source>
</evidence>
<dbReference type="SUPFAM" id="SSF53254">
    <property type="entry name" value="Phosphoglycerate mutase-like"/>
    <property type="match status" value="1"/>
</dbReference>
<dbReference type="PROSITE" id="PS00616">
    <property type="entry name" value="HIS_ACID_PHOSPHAT_1"/>
    <property type="match status" value="1"/>
</dbReference>
<keyword evidence="4 10" id="KW-0808">Transferase</keyword>
<dbReference type="EC" id="2.7.4.24" evidence="10"/>
<comment type="catalytic activity">
    <reaction evidence="9">
        <text>1D-myo-inositol hexakisphosphate + ATP = 1-diphospho-1D-myo-inositol 2,3,4,5,6-pentakisphosphate + ADP</text>
        <dbReference type="Rhea" id="RHEA:37459"/>
        <dbReference type="ChEBI" id="CHEBI:30616"/>
        <dbReference type="ChEBI" id="CHEBI:58130"/>
        <dbReference type="ChEBI" id="CHEBI:74946"/>
        <dbReference type="ChEBI" id="CHEBI:456216"/>
        <dbReference type="EC" id="2.7.4.24"/>
    </reaction>
    <physiologicalReaction direction="left-to-right" evidence="9">
        <dbReference type="Rhea" id="RHEA:37460"/>
    </physiologicalReaction>
</comment>
<dbReference type="Gene3D" id="3.40.50.11950">
    <property type="match status" value="1"/>
</dbReference>
<proteinExistence type="inferred from homology"/>
<gene>
    <name evidence="12" type="ORF">ILEXP_LOCUS50375</name>
</gene>
<keyword evidence="3 10" id="KW-0963">Cytoplasm</keyword>
<reference evidence="12 13" key="1">
    <citation type="submission" date="2024-02" db="EMBL/GenBank/DDBJ databases">
        <authorList>
            <person name="Vignale AGUSTIN F."/>
            <person name="Sosa J E."/>
            <person name="Modenutti C."/>
        </authorList>
    </citation>
    <scope>NUCLEOTIDE SEQUENCE [LARGE SCALE GENOMIC DNA]</scope>
</reference>
<feature type="region of interest" description="Disordered" evidence="11">
    <location>
        <begin position="1037"/>
        <end position="1085"/>
    </location>
</feature>
<keyword evidence="13" id="KW-1185">Reference proteome</keyword>
<dbReference type="Pfam" id="PF00328">
    <property type="entry name" value="His_Phos_2"/>
    <property type="match status" value="1"/>
</dbReference>
<comment type="function">
    <text evidence="10">Bifunctional inositol kinase that acts in concert with the IP6K kinases to synthesize the diphosphate group-containing inositol pyrophosphates diphosphoinositol pentakisphosphate, PP-InsP5, and bis-diphosphoinositol tetrakisphosphate, (PP)2-InsP4. PP-InsP5 and (PP)2-InsP4, also respectively called InsP7 and InsP8, may regulate a variety of cellular processes, including apoptosis, vesicle trafficking, cytoskeletal dynamics, and exocytosis. Phosphorylates inositol hexakisphosphate (InsP6).</text>
</comment>
<protein>
    <recommendedName>
        <fullName evidence="10">Inositol hexakisphosphate and diphosphoinositol-pentakisphosphate kinase</fullName>
        <ecNumber evidence="10">2.7.4.24</ecNumber>
    </recommendedName>
</protein>
<dbReference type="EMBL" id="CAUOFW020007724">
    <property type="protein sequence ID" value="CAK9180382.1"/>
    <property type="molecule type" value="Genomic_DNA"/>
</dbReference>
<keyword evidence="5 10" id="KW-0547">Nucleotide-binding</keyword>
<dbReference type="InterPro" id="IPR029033">
    <property type="entry name" value="His_PPase_superfam"/>
</dbReference>
<keyword evidence="7 10" id="KW-0067">ATP-binding</keyword>
<evidence type="ECO:0000256" key="7">
    <source>
        <dbReference type="ARBA" id="ARBA00022840"/>
    </source>
</evidence>
<keyword evidence="6 10" id="KW-0418">Kinase</keyword>
<evidence type="ECO:0000256" key="9">
    <source>
        <dbReference type="ARBA" id="ARBA00034629"/>
    </source>
</evidence>
<organism evidence="12 13">
    <name type="scientific">Ilex paraguariensis</name>
    <name type="common">yerba mate</name>
    <dbReference type="NCBI Taxonomy" id="185542"/>
    <lineage>
        <taxon>Eukaryota</taxon>
        <taxon>Viridiplantae</taxon>
        <taxon>Streptophyta</taxon>
        <taxon>Embryophyta</taxon>
        <taxon>Tracheophyta</taxon>
        <taxon>Spermatophyta</taxon>
        <taxon>Magnoliopsida</taxon>
        <taxon>eudicotyledons</taxon>
        <taxon>Gunneridae</taxon>
        <taxon>Pentapetalae</taxon>
        <taxon>asterids</taxon>
        <taxon>campanulids</taxon>
        <taxon>Aquifoliales</taxon>
        <taxon>Aquifoliaceae</taxon>
        <taxon>Ilex</taxon>
    </lineage>
</organism>